<gene>
    <name evidence="3" type="ORF">GCM10009430_17370</name>
</gene>
<accession>A0ABN1IPL6</accession>
<protein>
    <submittedName>
        <fullName evidence="3">Uncharacterized protein</fullName>
    </submittedName>
</protein>
<evidence type="ECO:0000313" key="4">
    <source>
        <dbReference type="Proteomes" id="UP001501758"/>
    </source>
</evidence>
<evidence type="ECO:0000259" key="2">
    <source>
        <dbReference type="Pfam" id="PF25218"/>
    </source>
</evidence>
<evidence type="ECO:0000259" key="1">
    <source>
        <dbReference type="Pfam" id="PF20405"/>
    </source>
</evidence>
<dbReference type="Pfam" id="PF20405">
    <property type="entry name" value="DUF6695"/>
    <property type="match status" value="1"/>
</dbReference>
<feature type="domain" description="DUF6695" evidence="1">
    <location>
        <begin position="249"/>
        <end position="325"/>
    </location>
</feature>
<dbReference type="EMBL" id="BAAAGE010000001">
    <property type="protein sequence ID" value="GAA0718795.1"/>
    <property type="molecule type" value="Genomic_DNA"/>
</dbReference>
<dbReference type="InterPro" id="IPR057382">
    <property type="entry name" value="TseH"/>
</dbReference>
<comment type="caution">
    <text evidence="3">The sequence shown here is derived from an EMBL/GenBank/DDBJ whole genome shotgun (WGS) entry which is preliminary data.</text>
</comment>
<reference evidence="3 4" key="1">
    <citation type="journal article" date="2019" name="Int. J. Syst. Evol. Microbiol.">
        <title>The Global Catalogue of Microorganisms (GCM) 10K type strain sequencing project: providing services to taxonomists for standard genome sequencing and annotation.</title>
        <authorList>
            <consortium name="The Broad Institute Genomics Platform"/>
            <consortium name="The Broad Institute Genome Sequencing Center for Infectious Disease"/>
            <person name="Wu L."/>
            <person name="Ma J."/>
        </authorList>
    </citation>
    <scope>NUCLEOTIDE SEQUENCE [LARGE SCALE GENOMIC DNA]</scope>
    <source>
        <strain evidence="3 4">JCM 15974</strain>
    </source>
</reference>
<dbReference type="InterPro" id="IPR046517">
    <property type="entry name" value="DUF6695"/>
</dbReference>
<evidence type="ECO:0000313" key="3">
    <source>
        <dbReference type="EMBL" id="GAA0718795.1"/>
    </source>
</evidence>
<name>A0ABN1IPL6_9FLAO</name>
<dbReference type="RefSeq" id="WP_343911977.1">
    <property type="nucleotide sequence ID" value="NZ_BAAAGE010000001.1"/>
</dbReference>
<organism evidence="3 4">
    <name type="scientific">Aquimarina litoralis</name>
    <dbReference type="NCBI Taxonomy" id="584605"/>
    <lineage>
        <taxon>Bacteria</taxon>
        <taxon>Pseudomonadati</taxon>
        <taxon>Bacteroidota</taxon>
        <taxon>Flavobacteriia</taxon>
        <taxon>Flavobacteriales</taxon>
        <taxon>Flavobacteriaceae</taxon>
        <taxon>Aquimarina</taxon>
    </lineage>
</organism>
<dbReference type="Pfam" id="PF25218">
    <property type="entry name" value="TseH"/>
    <property type="match status" value="1"/>
</dbReference>
<dbReference type="Proteomes" id="UP001501758">
    <property type="component" value="Unassembled WGS sequence"/>
</dbReference>
<proteinExistence type="predicted"/>
<sequence length="338" mass="38396">MDYTGKIISLAFPDTFVRFSAEETKSTSVLQFFGFGKNGVIKAGHAAFVLIENKTGNAEYYDFGRYITPHGKGRVRSAITDVELEIPFKATFSDDGALTNLDEFLIWLEAHPEKTHGTGRLVASVCDYINYEKAKSYVVDMQDRGSIPYSTFRKEGSNCSRIVTDTILNSTDKSRIRTPLLRNKLFTPSPLGNVEKGSLKNRIFQVENGILMEYPNSVLKENLTNYFDKRTPDMEYSTNIELPNSLKNAQYLSGIGSSAYFTIKKSSEVSMFEISRYTECGIEDFRGVFKPRTVFNLAKKYKFVYDSNCKYCHVQQEGNKIRFDLVKKLSLEQKGHLV</sequence>
<feature type="domain" description="Type VI secretion system effector TseH-like" evidence="2">
    <location>
        <begin position="7"/>
        <end position="175"/>
    </location>
</feature>
<keyword evidence="4" id="KW-1185">Reference proteome</keyword>